<comment type="caution">
    <text evidence="7">The sequence shown here is derived from an EMBL/GenBank/DDBJ whole genome shotgun (WGS) entry which is preliminary data.</text>
</comment>
<dbReference type="NCBIfam" id="TIGR00904">
    <property type="entry name" value="mreB"/>
    <property type="match status" value="1"/>
</dbReference>
<reference evidence="7 8" key="1">
    <citation type="submission" date="2019-08" db="EMBL/GenBank/DDBJ databases">
        <title>In-depth cultivation of the pig gut microbiome towards novel bacterial diversity and tailored functional studies.</title>
        <authorList>
            <person name="Wylensek D."/>
            <person name="Hitch T.C.A."/>
            <person name="Clavel T."/>
        </authorList>
    </citation>
    <scope>NUCLEOTIDE SEQUENCE [LARGE SCALE GENOMIC DNA]</scope>
    <source>
        <strain evidence="7 8">SM-530-WT-4B</strain>
    </source>
</reference>
<dbReference type="GO" id="GO:0005524">
    <property type="term" value="F:ATP binding"/>
    <property type="evidence" value="ECO:0007669"/>
    <property type="project" value="UniProtKB-KW"/>
</dbReference>
<organism evidence="7 8">
    <name type="scientific">Pyramidobacter porci</name>
    <dbReference type="NCBI Taxonomy" id="2605789"/>
    <lineage>
        <taxon>Bacteria</taxon>
        <taxon>Thermotogati</taxon>
        <taxon>Synergistota</taxon>
        <taxon>Synergistia</taxon>
        <taxon>Synergistales</taxon>
        <taxon>Dethiosulfovibrionaceae</taxon>
        <taxon>Pyramidobacter</taxon>
    </lineage>
</organism>
<feature type="binding site" evidence="6">
    <location>
        <begin position="213"/>
        <end position="216"/>
    </location>
    <ligand>
        <name>ATP</name>
        <dbReference type="ChEBI" id="CHEBI:30616"/>
    </ligand>
</feature>
<comment type="subunit">
    <text evidence="6">Forms polymers.</text>
</comment>
<keyword evidence="8" id="KW-1185">Reference proteome</keyword>
<dbReference type="PANTHER" id="PTHR42749">
    <property type="entry name" value="CELL SHAPE-DETERMINING PROTEIN MREB"/>
    <property type="match status" value="1"/>
</dbReference>
<evidence type="ECO:0000256" key="6">
    <source>
        <dbReference type="HAMAP-Rule" id="MF_02207"/>
    </source>
</evidence>
<evidence type="ECO:0000256" key="1">
    <source>
        <dbReference type="ARBA" id="ARBA00022490"/>
    </source>
</evidence>
<dbReference type="SUPFAM" id="SSF53067">
    <property type="entry name" value="Actin-like ATPase domain"/>
    <property type="match status" value="2"/>
</dbReference>
<dbReference type="Gene3D" id="3.30.420.40">
    <property type="match status" value="3"/>
</dbReference>
<gene>
    <name evidence="6" type="primary">mreB</name>
    <name evidence="7" type="ORF">FYJ74_05595</name>
</gene>
<dbReference type="InterPro" id="IPR004000">
    <property type="entry name" value="Actin"/>
</dbReference>
<evidence type="ECO:0000256" key="5">
    <source>
        <dbReference type="ARBA" id="ARBA00023458"/>
    </source>
</evidence>
<keyword evidence="1 6" id="KW-0963">Cytoplasm</keyword>
<dbReference type="Proteomes" id="UP000473699">
    <property type="component" value="Unassembled WGS sequence"/>
</dbReference>
<dbReference type="SMART" id="SM00268">
    <property type="entry name" value="ACTIN"/>
    <property type="match status" value="1"/>
</dbReference>
<dbReference type="HAMAP" id="MF_02207">
    <property type="entry name" value="MreB"/>
    <property type="match status" value="1"/>
</dbReference>
<evidence type="ECO:0000256" key="2">
    <source>
        <dbReference type="ARBA" id="ARBA00022741"/>
    </source>
</evidence>
<keyword evidence="3 6" id="KW-0067">ATP-binding</keyword>
<accession>A0A6L5YB20</accession>
<keyword evidence="4 6" id="KW-0133">Cell shape</keyword>
<comment type="caution">
    <text evidence="6">Lacks conserved residue(s) required for the propagation of feature annotation.</text>
</comment>
<dbReference type="InterPro" id="IPR004753">
    <property type="entry name" value="MreB"/>
</dbReference>
<evidence type="ECO:0000313" key="8">
    <source>
        <dbReference type="Proteomes" id="UP000473699"/>
    </source>
</evidence>
<sequence length="348" mass="36594">MALFGRSGGVGVGIDLGTANVVVFQSDRGIVFDEPSCVAVRKLPRGGVEVIAYGHEAKAMIGKTPVGVSVIRPLRDGVIANFDMTEAVLRHFISKACAVGHFSNPQVVVSVPARVTEVERRAVVDAALGAGAREAYILDEPLAAALGAGLPINAPEGSMVLDIGSGTSEVAVISLGGLVVSNSLRIAGDSMDEAIIGLFRQKHALLIGESTAENVKNEIGSVLPLKEELEMEVKGRDLADGLPKVSRVSSVEVREVLLPIVSRIEDMVKVALEQTPPELSRDIVDNGIVLTGGASQLRGLPERLTRVLNAPVILSEEPIHAVANGVGLTLQNLGEMKRILTTVHKSQL</sequence>
<dbReference type="InterPro" id="IPR056546">
    <property type="entry name" value="MreB_MamK-like"/>
</dbReference>
<comment type="similarity">
    <text evidence="5 6">Belongs to the FtsA/MreB family.</text>
</comment>
<proteinExistence type="inferred from homology"/>
<keyword evidence="2 6" id="KW-0547">Nucleotide-binding</keyword>
<dbReference type="Pfam" id="PF06723">
    <property type="entry name" value="MreB_Mbl"/>
    <property type="match status" value="1"/>
</dbReference>
<protein>
    <recommendedName>
        <fullName evidence="6">Cell shape-determining protein MreB</fullName>
    </recommendedName>
</protein>
<feature type="binding site" evidence="6">
    <location>
        <begin position="18"/>
        <end position="20"/>
    </location>
    <ligand>
        <name>ATP</name>
        <dbReference type="ChEBI" id="CHEBI:30616"/>
    </ligand>
</feature>
<dbReference type="GO" id="GO:0000902">
    <property type="term" value="P:cell morphogenesis"/>
    <property type="evidence" value="ECO:0007669"/>
    <property type="project" value="InterPro"/>
</dbReference>
<evidence type="ECO:0000256" key="3">
    <source>
        <dbReference type="ARBA" id="ARBA00022840"/>
    </source>
</evidence>
<dbReference type="RefSeq" id="WP_320634256.1">
    <property type="nucleotide sequence ID" value="NZ_JAXDZJ010000142.1"/>
</dbReference>
<dbReference type="NCBIfam" id="NF010539">
    <property type="entry name" value="PRK13927.1"/>
    <property type="match status" value="1"/>
</dbReference>
<dbReference type="PANTHER" id="PTHR42749:SF1">
    <property type="entry name" value="CELL SHAPE-DETERMINING PROTEIN MREB"/>
    <property type="match status" value="1"/>
</dbReference>
<name>A0A6L5YB20_9BACT</name>
<evidence type="ECO:0000256" key="4">
    <source>
        <dbReference type="ARBA" id="ARBA00022960"/>
    </source>
</evidence>
<dbReference type="EMBL" id="VUNH01000005">
    <property type="protein sequence ID" value="MST55506.1"/>
    <property type="molecule type" value="Genomic_DNA"/>
</dbReference>
<dbReference type="GO" id="GO:0005737">
    <property type="term" value="C:cytoplasm"/>
    <property type="evidence" value="ECO:0007669"/>
    <property type="project" value="UniProtKB-SubCell"/>
</dbReference>
<comment type="subcellular location">
    <subcellularLocation>
        <location evidence="6">Cytoplasm</location>
    </subcellularLocation>
    <text evidence="6">Membrane-associated.</text>
</comment>
<evidence type="ECO:0000313" key="7">
    <source>
        <dbReference type="EMBL" id="MST55506.1"/>
    </source>
</evidence>
<dbReference type="InterPro" id="IPR043129">
    <property type="entry name" value="ATPase_NBD"/>
</dbReference>
<dbReference type="GO" id="GO:0008360">
    <property type="term" value="P:regulation of cell shape"/>
    <property type="evidence" value="ECO:0007669"/>
    <property type="project" value="UniProtKB-UniRule"/>
</dbReference>
<dbReference type="PRINTS" id="PR01652">
    <property type="entry name" value="SHAPEPROTEIN"/>
</dbReference>
<comment type="function">
    <text evidence="6">Forms membrane-associated dynamic filaments that are essential for cell shape determination. Acts by regulating cell wall synthesis and cell elongation, and thus cell shape. A feedback loop between cell geometry and MreB localization may maintain elongated cell shape by targeting cell wall growth to regions of negative cell wall curvature.</text>
</comment>
<dbReference type="CDD" id="cd10225">
    <property type="entry name" value="ASKHA_NBD_MreB-like"/>
    <property type="match status" value="1"/>
</dbReference>
<dbReference type="AlphaFoldDB" id="A0A6L5YB20"/>